<proteinExistence type="predicted"/>
<evidence type="ECO:0000313" key="3">
    <source>
        <dbReference type="Proteomes" id="UP000244855"/>
    </source>
</evidence>
<feature type="region of interest" description="Disordered" evidence="1">
    <location>
        <begin position="514"/>
        <end position="541"/>
    </location>
</feature>
<dbReference type="AlphaFoldDB" id="A0A2V1E8Y4"/>
<feature type="region of interest" description="Disordered" evidence="1">
    <location>
        <begin position="554"/>
        <end position="767"/>
    </location>
</feature>
<keyword evidence="3" id="KW-1185">Reference proteome</keyword>
<gene>
    <name evidence="2" type="ORF">DM02DRAFT_34546</name>
</gene>
<feature type="region of interest" description="Disordered" evidence="1">
    <location>
        <begin position="1"/>
        <end position="80"/>
    </location>
</feature>
<feature type="compositionally biased region" description="Polar residues" evidence="1">
    <location>
        <begin position="638"/>
        <end position="654"/>
    </location>
</feature>
<feature type="region of interest" description="Disordered" evidence="1">
    <location>
        <begin position="471"/>
        <end position="496"/>
    </location>
</feature>
<protein>
    <recommendedName>
        <fullName evidence="4">Myb-like domain-containing protein</fullName>
    </recommendedName>
</protein>
<evidence type="ECO:0000313" key="2">
    <source>
        <dbReference type="EMBL" id="PVI06104.1"/>
    </source>
</evidence>
<dbReference type="Proteomes" id="UP000244855">
    <property type="component" value="Unassembled WGS sequence"/>
</dbReference>
<reference evidence="2 3" key="1">
    <citation type="journal article" date="2018" name="Sci. Rep.">
        <title>Comparative genomics provides insights into the lifestyle and reveals functional heterogeneity of dark septate endophytic fungi.</title>
        <authorList>
            <person name="Knapp D.G."/>
            <person name="Nemeth J.B."/>
            <person name="Barry K."/>
            <person name="Hainaut M."/>
            <person name="Henrissat B."/>
            <person name="Johnson J."/>
            <person name="Kuo A."/>
            <person name="Lim J.H.P."/>
            <person name="Lipzen A."/>
            <person name="Nolan M."/>
            <person name="Ohm R.A."/>
            <person name="Tamas L."/>
            <person name="Grigoriev I.V."/>
            <person name="Spatafora J.W."/>
            <person name="Nagy L.G."/>
            <person name="Kovacs G.M."/>
        </authorList>
    </citation>
    <scope>NUCLEOTIDE SEQUENCE [LARGE SCALE GENOMIC DNA]</scope>
    <source>
        <strain evidence="2 3">DSE2036</strain>
    </source>
</reference>
<feature type="compositionally biased region" description="Acidic residues" evidence="1">
    <location>
        <begin position="567"/>
        <end position="583"/>
    </location>
</feature>
<feature type="region of interest" description="Disordered" evidence="1">
    <location>
        <begin position="102"/>
        <end position="128"/>
    </location>
</feature>
<feature type="compositionally biased region" description="Basic and acidic residues" evidence="1">
    <location>
        <begin position="720"/>
        <end position="733"/>
    </location>
</feature>
<dbReference type="STRING" id="97972.A0A2V1E8Y4"/>
<dbReference type="EMBL" id="KZ805310">
    <property type="protein sequence ID" value="PVI06104.1"/>
    <property type="molecule type" value="Genomic_DNA"/>
</dbReference>
<evidence type="ECO:0008006" key="4">
    <source>
        <dbReference type="Google" id="ProtNLM"/>
    </source>
</evidence>
<feature type="compositionally biased region" description="Basic and acidic residues" evidence="1">
    <location>
        <begin position="486"/>
        <end position="496"/>
    </location>
</feature>
<feature type="compositionally biased region" description="Polar residues" evidence="1">
    <location>
        <begin position="55"/>
        <end position="64"/>
    </location>
</feature>
<organism evidence="2 3">
    <name type="scientific">Periconia macrospinosa</name>
    <dbReference type="NCBI Taxonomy" id="97972"/>
    <lineage>
        <taxon>Eukaryota</taxon>
        <taxon>Fungi</taxon>
        <taxon>Dikarya</taxon>
        <taxon>Ascomycota</taxon>
        <taxon>Pezizomycotina</taxon>
        <taxon>Dothideomycetes</taxon>
        <taxon>Pleosporomycetidae</taxon>
        <taxon>Pleosporales</taxon>
        <taxon>Massarineae</taxon>
        <taxon>Periconiaceae</taxon>
        <taxon>Periconia</taxon>
    </lineage>
</organism>
<name>A0A2V1E8Y4_9PLEO</name>
<feature type="compositionally biased region" description="Basic and acidic residues" evidence="1">
    <location>
        <begin position="36"/>
        <end position="50"/>
    </location>
</feature>
<evidence type="ECO:0000256" key="1">
    <source>
        <dbReference type="SAM" id="MobiDB-lite"/>
    </source>
</evidence>
<feature type="compositionally biased region" description="Polar residues" evidence="1">
    <location>
        <begin position="696"/>
        <end position="706"/>
    </location>
</feature>
<accession>A0A2V1E8Y4</accession>
<feature type="compositionally biased region" description="Basic and acidic residues" evidence="1">
    <location>
        <begin position="671"/>
        <end position="683"/>
    </location>
</feature>
<sequence length="853" mass="97019">MAERRAVRSRSRHTTPTPQPAPQPAHASRKRVTRSASRDVELPVETERPTRRSARQASVTSITSENERENGAGRKIKRKPKEQVVADLTMVEEVDIEIEVQDAAQTPPRPVAQNSLPHRSPGGVSEISGTTAISSFSMVEHDLLDPRFLLRHLPKLHSVAEEFLDLLVPEEEDVLSMQDRIRRDMKRIQDMQKPDSELVEDYNDFDNQINLHLKHFRGTRQQFIDPRVIHQALFGPGNGNGARTGLDLILYRVNLLVLAKDMIHSDRNDKGMWITIRTLENMFPSLFLSVLDPNAAASESISGESALLRKTFELALDFRTQLAILYLDQQSRLENFDPDAVLDRVFFGKDGIEGNEASPFVTGWDVAALGGKDAPLPQAFKSHVVDRLNEIRNHFPTDTQALEHGIVVDLDSLGVAFEWRPVILRLLDWVRLRNAELRAAIKHYGGSKAIAKNVTLVSQNPGEAIELEKKRTSLDHKGRRRSRKFNPHDDLEKGSIEKLRATEQKSAHRVQIQNLNEEQQGQHRSKSLPPPKETQEVETRNLPSSTIEIEHQSAEVIAPVDDWNPPLDDDDPTQLGDIDEEPVPEPQPPRSTADIMKLLKQPKKIQKENRAKPSIFDSQPGGVRVEWDDDLEDDSQPVVASSSRPQVLQPSTQSNKRRLPEDSDDDEEAFETVRRTEKIEKRREKAKRVRLAVEPPTSSTVPTSHQPQRRENNSNVQIRNEVERRIPERDALERPSLVPPSSNYDLQREQARMNSRSNVPRRKPPNPWKDAEVDAFVEYMARFPQRYSDILAYDRSAGYQLLLNRDQVNLKDKARIIARTEIRSGSGLRPGFENVITKESKMGRDLLAEGYNW</sequence>
<dbReference type="OrthoDB" id="5398572at2759"/>